<feature type="chain" id="PRO_5009514266" evidence="1">
    <location>
        <begin position="24"/>
        <end position="294"/>
    </location>
</feature>
<accession>A0A1F4RGK1</accession>
<proteinExistence type="predicted"/>
<evidence type="ECO:0000256" key="1">
    <source>
        <dbReference type="SAM" id="SignalP"/>
    </source>
</evidence>
<organism evidence="2 3">
    <name type="scientific">candidate division WOR-1 bacterium RIFCSPLOWO2_02_FULL_46_20</name>
    <dbReference type="NCBI Taxonomy" id="1802567"/>
    <lineage>
        <taxon>Bacteria</taxon>
        <taxon>Bacillati</taxon>
        <taxon>Saganbacteria</taxon>
    </lineage>
</organism>
<comment type="caution">
    <text evidence="2">The sequence shown here is derived from an EMBL/GenBank/DDBJ whole genome shotgun (WGS) entry which is preliminary data.</text>
</comment>
<feature type="signal peptide" evidence="1">
    <location>
        <begin position="1"/>
        <end position="23"/>
    </location>
</feature>
<dbReference type="EMBL" id="METP01000006">
    <property type="protein sequence ID" value="OGC07315.1"/>
    <property type="molecule type" value="Genomic_DNA"/>
</dbReference>
<protein>
    <submittedName>
        <fullName evidence="2">Uncharacterized protein</fullName>
    </submittedName>
</protein>
<reference evidence="2 3" key="1">
    <citation type="journal article" date="2016" name="Nat. Commun.">
        <title>Thousands of microbial genomes shed light on interconnected biogeochemical processes in an aquifer system.</title>
        <authorList>
            <person name="Anantharaman K."/>
            <person name="Brown C.T."/>
            <person name="Hug L.A."/>
            <person name="Sharon I."/>
            <person name="Castelle C.J."/>
            <person name="Probst A.J."/>
            <person name="Thomas B.C."/>
            <person name="Singh A."/>
            <person name="Wilkins M.J."/>
            <person name="Karaoz U."/>
            <person name="Brodie E.L."/>
            <person name="Williams K.H."/>
            <person name="Hubbard S.S."/>
            <person name="Banfield J.F."/>
        </authorList>
    </citation>
    <scope>NUCLEOTIDE SEQUENCE [LARGE SCALE GENOMIC DNA]</scope>
</reference>
<name>A0A1F4RGK1_UNCSA</name>
<evidence type="ECO:0000313" key="2">
    <source>
        <dbReference type="EMBL" id="OGC07315.1"/>
    </source>
</evidence>
<sequence>MIKFKYWGSMLGVLLLLITLTCAAKKAEAEDKKALTKGEFIEQLSADKLMKDKIKELVSWTVGYDVSKVSKVKLTPTITYVKAIPKRMPPDGNTVLEIFASVYDPGGPENIAGVRADLSPIGRLANTKMIDEGSYGDRVADDGVFTVQTNVAPKTTLGPKEIPVSVANNRGWLARAKTTLDVEKNPAIIDVKFLPEKILPDDQTLATIIVEIDNPGRVEDLKSVTADFRAFGYTELLPLRNDGEGGDVVAGDNNFVAQFVVPSFTRAGDYRIRIGASNLVGGYIDRDVVLKVTR</sequence>
<dbReference type="Proteomes" id="UP000176938">
    <property type="component" value="Unassembled WGS sequence"/>
</dbReference>
<keyword evidence="1" id="KW-0732">Signal</keyword>
<evidence type="ECO:0000313" key="3">
    <source>
        <dbReference type="Proteomes" id="UP000176938"/>
    </source>
</evidence>
<gene>
    <name evidence="2" type="ORF">A3H38_04520</name>
</gene>
<dbReference type="AlphaFoldDB" id="A0A1F4RGK1"/>